<reference evidence="2" key="2">
    <citation type="submission" date="2020-06" db="EMBL/GenBank/DDBJ databases">
        <title>Helianthus annuus Genome sequencing and assembly Release 2.</title>
        <authorList>
            <person name="Gouzy J."/>
            <person name="Langlade N."/>
            <person name="Munos S."/>
        </authorList>
    </citation>
    <scope>NUCLEOTIDE SEQUENCE</scope>
    <source>
        <tissue evidence="2">Leaves</tissue>
    </source>
</reference>
<gene>
    <name evidence="2" type="ORF">HanXRQr2_Chr04g0171241</name>
</gene>
<keyword evidence="3" id="KW-1185">Reference proteome</keyword>
<dbReference type="Gramene" id="mRNA:HanXRQr2_Chr04g0171241">
    <property type="protein sequence ID" value="mRNA:HanXRQr2_Chr04g0171241"/>
    <property type="gene ID" value="HanXRQr2_Chr04g0171241"/>
</dbReference>
<comment type="caution">
    <text evidence="2">The sequence shown here is derived from an EMBL/GenBank/DDBJ whole genome shotgun (WGS) entry which is preliminary data.</text>
</comment>
<evidence type="ECO:0008006" key="4">
    <source>
        <dbReference type="Google" id="ProtNLM"/>
    </source>
</evidence>
<dbReference type="AlphaFoldDB" id="A0A9K3J860"/>
<dbReference type="Proteomes" id="UP000215914">
    <property type="component" value="Unassembled WGS sequence"/>
</dbReference>
<dbReference type="PANTHER" id="PTHR12822:SF5">
    <property type="entry name" value="PROTEIN YIP"/>
    <property type="match status" value="1"/>
</dbReference>
<dbReference type="PANTHER" id="PTHR12822">
    <property type="entry name" value="PROTEIN YIPF"/>
    <property type="match status" value="1"/>
</dbReference>
<keyword evidence="1" id="KW-1133">Transmembrane helix</keyword>
<name>A0A9K3J860_HELAN</name>
<evidence type="ECO:0000313" key="3">
    <source>
        <dbReference type="Proteomes" id="UP000215914"/>
    </source>
</evidence>
<evidence type="ECO:0000256" key="1">
    <source>
        <dbReference type="SAM" id="Phobius"/>
    </source>
</evidence>
<dbReference type="GO" id="GO:0016192">
    <property type="term" value="P:vesicle-mediated transport"/>
    <property type="evidence" value="ECO:0007669"/>
    <property type="project" value="InterPro"/>
</dbReference>
<proteinExistence type="predicted"/>
<feature type="transmembrane region" description="Helical" evidence="1">
    <location>
        <begin position="44"/>
        <end position="68"/>
    </location>
</feature>
<dbReference type="EMBL" id="MNCJ02000319">
    <property type="protein sequence ID" value="KAF5810581.1"/>
    <property type="molecule type" value="Genomic_DNA"/>
</dbReference>
<feature type="transmembrane region" description="Helical" evidence="1">
    <location>
        <begin position="120"/>
        <end position="143"/>
    </location>
</feature>
<evidence type="ECO:0000313" key="2">
    <source>
        <dbReference type="EMBL" id="KAF5810581.1"/>
    </source>
</evidence>
<accession>A0A9K3J860</accession>
<dbReference type="InterPro" id="IPR039765">
    <property type="entry name" value="Yip5/YIPF1/YIPF2"/>
</dbReference>
<keyword evidence="1" id="KW-0472">Membrane</keyword>
<protein>
    <recommendedName>
        <fullName evidence="4">Protein YIP</fullName>
    </recommendedName>
</protein>
<keyword evidence="1" id="KW-0812">Transmembrane</keyword>
<sequence length="144" mass="16399">MEHSVFQSYTQYFNVDTDDVVNRLTSSLYPTGDFFRKIEANPDLYGLIWISTTLVFVIASFGNCATYLTSKKTDSTISWSFDVNYSPGFSNGNLRLCVYRSTWILLVASVFRFKSWPYPLLVHVGILSLHFIISSVSIHLTCVL</sequence>
<reference evidence="2" key="1">
    <citation type="journal article" date="2017" name="Nature">
        <title>The sunflower genome provides insights into oil metabolism, flowering and Asterid evolution.</title>
        <authorList>
            <person name="Badouin H."/>
            <person name="Gouzy J."/>
            <person name="Grassa C.J."/>
            <person name="Murat F."/>
            <person name="Staton S.E."/>
            <person name="Cottret L."/>
            <person name="Lelandais-Briere C."/>
            <person name="Owens G.L."/>
            <person name="Carrere S."/>
            <person name="Mayjonade B."/>
            <person name="Legrand L."/>
            <person name="Gill N."/>
            <person name="Kane N.C."/>
            <person name="Bowers J.E."/>
            <person name="Hubner S."/>
            <person name="Bellec A."/>
            <person name="Berard A."/>
            <person name="Berges H."/>
            <person name="Blanchet N."/>
            <person name="Boniface M.C."/>
            <person name="Brunel D."/>
            <person name="Catrice O."/>
            <person name="Chaidir N."/>
            <person name="Claudel C."/>
            <person name="Donnadieu C."/>
            <person name="Faraut T."/>
            <person name="Fievet G."/>
            <person name="Helmstetter N."/>
            <person name="King M."/>
            <person name="Knapp S.J."/>
            <person name="Lai Z."/>
            <person name="Le Paslier M.C."/>
            <person name="Lippi Y."/>
            <person name="Lorenzon L."/>
            <person name="Mandel J.R."/>
            <person name="Marage G."/>
            <person name="Marchand G."/>
            <person name="Marquand E."/>
            <person name="Bret-Mestries E."/>
            <person name="Morien E."/>
            <person name="Nambeesan S."/>
            <person name="Nguyen T."/>
            <person name="Pegot-Espagnet P."/>
            <person name="Pouilly N."/>
            <person name="Raftis F."/>
            <person name="Sallet E."/>
            <person name="Schiex T."/>
            <person name="Thomas J."/>
            <person name="Vandecasteele C."/>
            <person name="Vares D."/>
            <person name="Vear F."/>
            <person name="Vautrin S."/>
            <person name="Crespi M."/>
            <person name="Mangin B."/>
            <person name="Burke J.M."/>
            <person name="Salse J."/>
            <person name="Munos S."/>
            <person name="Vincourt P."/>
            <person name="Rieseberg L.H."/>
            <person name="Langlade N.B."/>
        </authorList>
    </citation>
    <scope>NUCLEOTIDE SEQUENCE</scope>
    <source>
        <tissue evidence="2">Leaves</tissue>
    </source>
</reference>
<organism evidence="2 3">
    <name type="scientific">Helianthus annuus</name>
    <name type="common">Common sunflower</name>
    <dbReference type="NCBI Taxonomy" id="4232"/>
    <lineage>
        <taxon>Eukaryota</taxon>
        <taxon>Viridiplantae</taxon>
        <taxon>Streptophyta</taxon>
        <taxon>Embryophyta</taxon>
        <taxon>Tracheophyta</taxon>
        <taxon>Spermatophyta</taxon>
        <taxon>Magnoliopsida</taxon>
        <taxon>eudicotyledons</taxon>
        <taxon>Gunneridae</taxon>
        <taxon>Pentapetalae</taxon>
        <taxon>asterids</taxon>
        <taxon>campanulids</taxon>
        <taxon>Asterales</taxon>
        <taxon>Asteraceae</taxon>
        <taxon>Asteroideae</taxon>
        <taxon>Heliantheae alliance</taxon>
        <taxon>Heliantheae</taxon>
        <taxon>Helianthus</taxon>
    </lineage>
</organism>
<dbReference type="GO" id="GO:0005794">
    <property type="term" value="C:Golgi apparatus"/>
    <property type="evidence" value="ECO:0000318"/>
    <property type="project" value="GO_Central"/>
</dbReference>
<dbReference type="GO" id="GO:0031267">
    <property type="term" value="F:small GTPase binding"/>
    <property type="evidence" value="ECO:0007669"/>
    <property type="project" value="InterPro"/>
</dbReference>